<name>A0A1Y2H9K9_9FUNG</name>
<feature type="region of interest" description="Disordered" evidence="2">
    <location>
        <begin position="1067"/>
        <end position="1109"/>
    </location>
</feature>
<feature type="compositionally biased region" description="Low complexity" evidence="2">
    <location>
        <begin position="243"/>
        <end position="253"/>
    </location>
</feature>
<dbReference type="SUPFAM" id="SSF48425">
    <property type="entry name" value="Sec7 domain"/>
    <property type="match status" value="1"/>
</dbReference>
<dbReference type="InterPro" id="IPR023394">
    <property type="entry name" value="Sec7_C_sf"/>
</dbReference>
<dbReference type="Gene3D" id="1.10.1000.11">
    <property type="entry name" value="Arf Nucleotide-binding Site Opener,domain 2"/>
    <property type="match status" value="1"/>
</dbReference>
<evidence type="ECO:0000313" key="5">
    <source>
        <dbReference type="Proteomes" id="UP000193411"/>
    </source>
</evidence>
<evidence type="ECO:0000313" key="4">
    <source>
        <dbReference type="EMBL" id="ORZ29732.1"/>
    </source>
</evidence>
<dbReference type="Proteomes" id="UP000193411">
    <property type="component" value="Unassembled WGS sequence"/>
</dbReference>
<dbReference type="STRING" id="765915.A0A1Y2H9K9"/>
<feature type="region of interest" description="Disordered" evidence="2">
    <location>
        <begin position="1264"/>
        <end position="1322"/>
    </location>
</feature>
<dbReference type="InterPro" id="IPR035999">
    <property type="entry name" value="Sec7_dom_sf"/>
</dbReference>
<dbReference type="EMBL" id="MCFL01000132">
    <property type="protein sequence ID" value="ORZ29732.1"/>
    <property type="molecule type" value="Genomic_DNA"/>
</dbReference>
<feature type="region of interest" description="Disordered" evidence="2">
    <location>
        <begin position="825"/>
        <end position="855"/>
    </location>
</feature>
<dbReference type="GO" id="GO:0005085">
    <property type="term" value="F:guanyl-nucleotide exchange factor activity"/>
    <property type="evidence" value="ECO:0007669"/>
    <property type="project" value="InterPro"/>
</dbReference>
<gene>
    <name evidence="4" type="ORF">BCR44DRAFT_1448021</name>
</gene>
<feature type="compositionally biased region" description="Low complexity" evidence="2">
    <location>
        <begin position="1295"/>
        <end position="1308"/>
    </location>
</feature>
<feature type="coiled-coil region" evidence="1">
    <location>
        <begin position="777"/>
        <end position="804"/>
    </location>
</feature>
<feature type="compositionally biased region" description="Polar residues" evidence="2">
    <location>
        <begin position="480"/>
        <end position="494"/>
    </location>
</feature>
<feature type="compositionally biased region" description="Low complexity" evidence="2">
    <location>
        <begin position="499"/>
        <end position="513"/>
    </location>
</feature>
<evidence type="ECO:0000256" key="1">
    <source>
        <dbReference type="SAM" id="Coils"/>
    </source>
</evidence>
<sequence>MATAPAPAPSRALVPVPPGSPATTTHAHAVADRYGPAAANDIRHQVTADPHSLRPPPKLKANATHLLAGDVSQLNASDLISPPPSTLASLTSTPSGSELLSFDLNLELPPIPMLRTRGETVTSDAQQRVLLQRQSTAVAMADHDMRPDSELMGRYSMLDYPLEDGYGAADAQAQSTYPKLAVAQTDAAKDTLDGTHRQYPLLTPAPSYSFDSTSYLDGSSNANLPTAVLDFDLPPPPPPPAPRSATSSPNAPISPAASFHLTTAFAFDPTSTLLASAIPLPESPAVDSGGRASLSDSVFARAFGFESNADPAFVPTPELLPNSNAPPAPSALAARATVPSPNLAPISASVFPSALSFASSVDHPSSSASTVRPNQSAATANSFLDQTPTQSLTPQPQPRNSMPGGIAPAANAEIGSPFELQVEDDYHSRPVDCPTTTSFAFPSPPSPATIFGDSIKNSGFLNDSAYSGTVLSEPVPRLSKLSTAPTPSTETLATRRNAPSLRLSSSSPCSPQSETDQQVHAQSPTLVQQDVPLDSAVVVSATASSSSSAASISDKRLHHELGDQVRLDDAITDLPLSPRAASIASTCSTSSRTLKRSKGCDQLSKHYSPTKPVVVPSASSTSMASDFGSLPPLTLPTLAPLSPLAEPNASNASPLDANAIAVTPTSESHPTVSPGPRSPPRLAIPPPPVPLPATPHSPTAASFTSTPRRRSVPARQEMRASYAASSIYQLQAFLDSISDPPVGELPPLEIGEPLSLASLGVQPTHGSGKVPAAVVVVPETRDQLEELNRKIDLVADEVVELERVLMTVAEDESEDDDGEVARVAGRAEDEHAKKDGSVVGHQRTSTLSVGGEDGTQLGKKRSLNEVIMGKKRLLRQMSQVSLQAEARLGRPYEDPVPTIRSLSSTLGASCPYPGIDESRWLAYVHQRDVVQGKKQFNVSAAHGIRFLINRAILPNPDAPVPPTQRLHHQLQCAHAIATFLINEHGVSMTSVGRLLGQSHEFSRMVLKEYVAQLHLGPGVPLDHAVRAFLARVRLPGDQDAMDRIADEVARGWWEQNAMSTRVLPVRTQSPMMPGGAPVPPGGQYGQHQHQPHQHHQQQPPAPPPRSRSPLHSITAALASLRNRAGSGASTMSTMTHHSLGRGGHHEPITLGLSHWWWTLPVAVALTGALFKLHVEAIAGMIKRGNRQQRKAFVGIVAKDLDRAVPGLAEDQGLANALKAVYDDAVSIPGAVSGDNEFFALYMYFQEMERALQVEYESLFASSLGEGEQVPPRSPTSPLVAATSPTSPMWSHHPYSTGTASGSGHTSSSPMHSFPRSATPDQPMLMRCMPSFASAASASSRNSTSSSRVVRGPARHTSLDPPMSVASMSVAGAGTGPNGHSSSYIPMSPAYASSDLSVADSTSKRSALGRSKDSMVSAWKKMKRKLSTSQQQQHHHDYLLQQEHHRPSHLATTHGRPVTRFPPTAEE</sequence>
<comment type="caution">
    <text evidence="4">The sequence shown here is derived from an EMBL/GenBank/DDBJ whole genome shotgun (WGS) entry which is preliminary data.</text>
</comment>
<feature type="region of interest" description="Disordered" evidence="2">
    <location>
        <begin position="664"/>
        <end position="717"/>
    </location>
</feature>
<feature type="region of interest" description="Disordered" evidence="2">
    <location>
        <begin position="1401"/>
        <end position="1466"/>
    </location>
</feature>
<feature type="compositionally biased region" description="Pro residues" evidence="2">
    <location>
        <begin position="233"/>
        <end position="242"/>
    </location>
</feature>
<feature type="region of interest" description="Disordered" evidence="2">
    <location>
        <begin position="475"/>
        <end position="523"/>
    </location>
</feature>
<feature type="compositionally biased region" description="Basic and acidic residues" evidence="2">
    <location>
        <begin position="825"/>
        <end position="836"/>
    </location>
</feature>
<feature type="compositionally biased region" description="Low complexity" evidence="2">
    <location>
        <begin position="1335"/>
        <end position="1346"/>
    </location>
</feature>
<feature type="region of interest" description="Disordered" evidence="2">
    <location>
        <begin position="1335"/>
        <end position="1380"/>
    </location>
</feature>
<dbReference type="GO" id="GO:0032012">
    <property type="term" value="P:regulation of ARF protein signal transduction"/>
    <property type="evidence" value="ECO:0007669"/>
    <property type="project" value="InterPro"/>
</dbReference>
<proteinExistence type="predicted"/>
<protein>
    <recommendedName>
        <fullName evidence="3">SEC7 domain-containing protein</fullName>
    </recommendedName>
</protein>
<feature type="region of interest" description="Disordered" evidence="2">
    <location>
        <begin position="226"/>
        <end position="253"/>
    </location>
</feature>
<feature type="compositionally biased region" description="Basic and acidic residues" evidence="2">
    <location>
        <begin position="1433"/>
        <end position="1444"/>
    </location>
</feature>
<dbReference type="Pfam" id="PF01369">
    <property type="entry name" value="Sec7"/>
    <property type="match status" value="1"/>
</dbReference>
<feature type="compositionally biased region" description="Polar residues" evidence="2">
    <location>
        <begin position="514"/>
        <end position="523"/>
    </location>
</feature>
<evidence type="ECO:0000256" key="2">
    <source>
        <dbReference type="SAM" id="MobiDB-lite"/>
    </source>
</evidence>
<feature type="compositionally biased region" description="Polar residues" evidence="2">
    <location>
        <begin position="370"/>
        <end position="385"/>
    </location>
</feature>
<feature type="region of interest" description="Disordered" evidence="2">
    <location>
        <begin position="362"/>
        <end position="410"/>
    </location>
</feature>
<evidence type="ECO:0000259" key="3">
    <source>
        <dbReference type="PROSITE" id="PS50190"/>
    </source>
</evidence>
<dbReference type="PANTHER" id="PTHR10663">
    <property type="entry name" value="GUANYL-NUCLEOTIDE EXCHANGE FACTOR"/>
    <property type="match status" value="1"/>
</dbReference>
<organism evidence="4 5">
    <name type="scientific">Catenaria anguillulae PL171</name>
    <dbReference type="NCBI Taxonomy" id="765915"/>
    <lineage>
        <taxon>Eukaryota</taxon>
        <taxon>Fungi</taxon>
        <taxon>Fungi incertae sedis</taxon>
        <taxon>Blastocladiomycota</taxon>
        <taxon>Blastocladiomycetes</taxon>
        <taxon>Blastocladiales</taxon>
        <taxon>Catenariaceae</taxon>
        <taxon>Catenaria</taxon>
    </lineage>
</organism>
<dbReference type="OrthoDB" id="430364at2759"/>
<keyword evidence="1" id="KW-0175">Coiled coil</keyword>
<dbReference type="PROSITE" id="PS50190">
    <property type="entry name" value="SEC7"/>
    <property type="match status" value="1"/>
</dbReference>
<keyword evidence="5" id="KW-1185">Reference proteome</keyword>
<feature type="region of interest" description="Disordered" evidence="2">
    <location>
        <begin position="1"/>
        <end position="26"/>
    </location>
</feature>
<reference evidence="4 5" key="1">
    <citation type="submission" date="2016-07" db="EMBL/GenBank/DDBJ databases">
        <title>Pervasive Adenine N6-methylation of Active Genes in Fungi.</title>
        <authorList>
            <consortium name="DOE Joint Genome Institute"/>
            <person name="Mondo S.J."/>
            <person name="Dannebaum R.O."/>
            <person name="Kuo R.C."/>
            <person name="Labutti K."/>
            <person name="Haridas S."/>
            <person name="Kuo A."/>
            <person name="Salamov A."/>
            <person name="Ahrendt S.R."/>
            <person name="Lipzen A."/>
            <person name="Sullivan W."/>
            <person name="Andreopoulos W.B."/>
            <person name="Clum A."/>
            <person name="Lindquist E."/>
            <person name="Daum C."/>
            <person name="Ramamoorthy G.K."/>
            <person name="Gryganskyi A."/>
            <person name="Culley D."/>
            <person name="Magnuson J.K."/>
            <person name="James T.Y."/>
            <person name="O'Malley M.A."/>
            <person name="Stajich J.E."/>
            <person name="Spatafora J.W."/>
            <person name="Visel A."/>
            <person name="Grigoriev I.V."/>
        </authorList>
    </citation>
    <scope>NUCLEOTIDE SEQUENCE [LARGE SCALE GENOMIC DNA]</scope>
    <source>
        <strain evidence="4 5">PL171</strain>
    </source>
</reference>
<dbReference type="Gene3D" id="1.10.220.20">
    <property type="match status" value="1"/>
</dbReference>
<accession>A0A1Y2H9K9</accession>
<feature type="domain" description="SEC7" evidence="3">
    <location>
        <begin position="925"/>
        <end position="1069"/>
    </location>
</feature>
<feature type="compositionally biased region" description="Pro residues" evidence="2">
    <location>
        <begin position="676"/>
        <end position="695"/>
    </location>
</feature>
<dbReference type="InterPro" id="IPR000904">
    <property type="entry name" value="Sec7_dom"/>
</dbReference>